<dbReference type="EMBL" id="JBHSMQ010000001">
    <property type="protein sequence ID" value="MFC5453751.1"/>
    <property type="molecule type" value="Genomic_DNA"/>
</dbReference>
<organism evidence="1 2">
    <name type="scientific">Prosthecobacter fluviatilis</name>
    <dbReference type="NCBI Taxonomy" id="445931"/>
    <lineage>
        <taxon>Bacteria</taxon>
        <taxon>Pseudomonadati</taxon>
        <taxon>Verrucomicrobiota</taxon>
        <taxon>Verrucomicrobiia</taxon>
        <taxon>Verrucomicrobiales</taxon>
        <taxon>Verrucomicrobiaceae</taxon>
        <taxon>Prosthecobacter</taxon>
    </lineage>
</organism>
<gene>
    <name evidence="1" type="ORF">ACFQDI_02685</name>
</gene>
<protein>
    <submittedName>
        <fullName evidence="1">Uncharacterized protein</fullName>
    </submittedName>
</protein>
<keyword evidence="2" id="KW-1185">Reference proteome</keyword>
<comment type="caution">
    <text evidence="1">The sequence shown here is derived from an EMBL/GenBank/DDBJ whole genome shotgun (WGS) entry which is preliminary data.</text>
</comment>
<dbReference type="Proteomes" id="UP001596052">
    <property type="component" value="Unassembled WGS sequence"/>
</dbReference>
<dbReference type="RefSeq" id="WP_377163134.1">
    <property type="nucleotide sequence ID" value="NZ_JBHSMQ010000001.1"/>
</dbReference>
<name>A0ABW0KMC7_9BACT</name>
<sequence>MEVTLTDPIEAFIQRQVAQGYKDADEVTRQAFLRWMNEASDTPPHIQTRLDVAAAGRFIPEDRSNIQRIIAAA</sequence>
<proteinExistence type="predicted"/>
<accession>A0ABW0KMC7</accession>
<evidence type="ECO:0000313" key="2">
    <source>
        <dbReference type="Proteomes" id="UP001596052"/>
    </source>
</evidence>
<evidence type="ECO:0000313" key="1">
    <source>
        <dbReference type="EMBL" id="MFC5453751.1"/>
    </source>
</evidence>
<reference evidence="2" key="1">
    <citation type="journal article" date="2019" name="Int. J. Syst. Evol. Microbiol.">
        <title>The Global Catalogue of Microorganisms (GCM) 10K type strain sequencing project: providing services to taxonomists for standard genome sequencing and annotation.</title>
        <authorList>
            <consortium name="The Broad Institute Genomics Platform"/>
            <consortium name="The Broad Institute Genome Sequencing Center for Infectious Disease"/>
            <person name="Wu L."/>
            <person name="Ma J."/>
        </authorList>
    </citation>
    <scope>NUCLEOTIDE SEQUENCE [LARGE SCALE GENOMIC DNA]</scope>
    <source>
        <strain evidence="2">CGMCC 4.1469</strain>
    </source>
</reference>